<feature type="binding site" evidence="2">
    <location>
        <position position="58"/>
    </location>
    <ligand>
        <name>Zn(2+)</name>
        <dbReference type="ChEBI" id="CHEBI:29105"/>
    </ligand>
</feature>
<dbReference type="GO" id="GO:0008270">
    <property type="term" value="F:zinc ion binding"/>
    <property type="evidence" value="ECO:0007669"/>
    <property type="project" value="InterPro"/>
</dbReference>
<gene>
    <name evidence="3" type="ORF">LY11_04341</name>
</gene>
<keyword evidence="2" id="KW-0479">Metal-binding</keyword>
<dbReference type="Gene3D" id="3.40.1050.10">
    <property type="entry name" value="Carbonic anhydrase"/>
    <property type="match status" value="1"/>
</dbReference>
<keyword evidence="2" id="KW-0862">Zinc</keyword>
<dbReference type="AlphaFoldDB" id="A0A327S6B4"/>
<comment type="similarity">
    <text evidence="1">Belongs to the beta-class carbonic anhydrase family.</text>
</comment>
<protein>
    <submittedName>
        <fullName evidence="3">Carbonic anhydrase</fullName>
    </submittedName>
</protein>
<dbReference type="NCBIfam" id="NF011765">
    <property type="entry name" value="PRK15219.1"/>
    <property type="match status" value="1"/>
</dbReference>
<dbReference type="OrthoDB" id="9797527at2"/>
<dbReference type="InterPro" id="IPR001765">
    <property type="entry name" value="Carbonic_anhydrase"/>
</dbReference>
<dbReference type="Pfam" id="PF00484">
    <property type="entry name" value="Pro_CA"/>
    <property type="match status" value="1"/>
</dbReference>
<feature type="binding site" evidence="2">
    <location>
        <position position="60"/>
    </location>
    <ligand>
        <name>Zn(2+)</name>
        <dbReference type="ChEBI" id="CHEBI:29105"/>
    </ligand>
</feature>
<dbReference type="SUPFAM" id="SSF53056">
    <property type="entry name" value="beta-carbonic anhydrase, cab"/>
    <property type="match status" value="1"/>
</dbReference>
<name>A0A327S6B4_9SPHI</name>
<evidence type="ECO:0000313" key="4">
    <source>
        <dbReference type="Proteomes" id="UP000249754"/>
    </source>
</evidence>
<feature type="binding site" evidence="2">
    <location>
        <position position="114"/>
    </location>
    <ligand>
        <name>Zn(2+)</name>
        <dbReference type="ChEBI" id="CHEBI:29105"/>
    </ligand>
</feature>
<dbReference type="PANTHER" id="PTHR11002:SF79">
    <property type="entry name" value="CARBONIC ANHYDRASE 2"/>
    <property type="match status" value="1"/>
</dbReference>
<sequence>MRTHSKETQNSLTPDLALEILKEGNERFVNNLKANRNLLQQVNETSDGQFPFATILSCMDSRTSAELIFDQGLGDIFSIRIAGNILNEDILGSMEFATKVVGTKIVIVLGHTKCGAIVGACNEVKMGNLTGLLEKVMPAIACEKTTQTERNGSNPSFVNNVTKLNVELTIERIRNESQIVAELEQQKDIKIIGAVYDVDNGKVEFFG</sequence>
<feature type="binding site" evidence="2">
    <location>
        <position position="111"/>
    </location>
    <ligand>
        <name>Zn(2+)</name>
        <dbReference type="ChEBI" id="CHEBI:29105"/>
    </ligand>
</feature>
<evidence type="ECO:0000256" key="2">
    <source>
        <dbReference type="PIRSR" id="PIRSR601765-1"/>
    </source>
</evidence>
<accession>A0A327S6B4</accession>
<dbReference type="GO" id="GO:0004089">
    <property type="term" value="F:carbonate dehydratase activity"/>
    <property type="evidence" value="ECO:0007669"/>
    <property type="project" value="InterPro"/>
</dbReference>
<dbReference type="Proteomes" id="UP000249754">
    <property type="component" value="Unassembled WGS sequence"/>
</dbReference>
<evidence type="ECO:0000313" key="3">
    <source>
        <dbReference type="EMBL" id="RAJ24620.1"/>
    </source>
</evidence>
<dbReference type="SMART" id="SM00947">
    <property type="entry name" value="Pro_CA"/>
    <property type="match status" value="1"/>
</dbReference>
<dbReference type="InterPro" id="IPR036874">
    <property type="entry name" value="Carbonic_anhydrase_sf"/>
</dbReference>
<dbReference type="CDD" id="cd03378">
    <property type="entry name" value="beta_CA_cladeC"/>
    <property type="match status" value="1"/>
</dbReference>
<comment type="caution">
    <text evidence="3">The sequence shown here is derived from an EMBL/GenBank/DDBJ whole genome shotgun (WGS) entry which is preliminary data.</text>
</comment>
<evidence type="ECO:0000256" key="1">
    <source>
        <dbReference type="ARBA" id="ARBA00006217"/>
    </source>
</evidence>
<dbReference type="STRING" id="188932.AY601_1136"/>
<dbReference type="PANTHER" id="PTHR11002">
    <property type="entry name" value="CARBONIC ANHYDRASE"/>
    <property type="match status" value="1"/>
</dbReference>
<dbReference type="RefSeq" id="WP_111635698.1">
    <property type="nucleotide sequence ID" value="NZ_QLLR01000030.1"/>
</dbReference>
<comment type="cofactor">
    <cofactor evidence="2">
        <name>Zn(2+)</name>
        <dbReference type="ChEBI" id="CHEBI:29105"/>
    </cofactor>
    <text evidence="2">Binds 1 zinc ion per subunit.</text>
</comment>
<dbReference type="EMBL" id="QLLR01000030">
    <property type="protein sequence ID" value="RAJ24620.1"/>
    <property type="molecule type" value="Genomic_DNA"/>
</dbReference>
<proteinExistence type="inferred from homology"/>
<reference evidence="3 4" key="1">
    <citation type="submission" date="2018-06" db="EMBL/GenBank/DDBJ databases">
        <title>Genomic Encyclopedia of Archaeal and Bacterial Type Strains, Phase II (KMG-II): from individual species to whole genera.</title>
        <authorList>
            <person name="Goeker M."/>
        </authorList>
    </citation>
    <scope>NUCLEOTIDE SEQUENCE [LARGE SCALE GENOMIC DNA]</scope>
    <source>
        <strain evidence="3 4">DSM 14825</strain>
    </source>
</reference>
<organism evidence="3 4">
    <name type="scientific">Pedobacter cryoconitis</name>
    <dbReference type="NCBI Taxonomy" id="188932"/>
    <lineage>
        <taxon>Bacteria</taxon>
        <taxon>Pseudomonadati</taxon>
        <taxon>Bacteroidota</taxon>
        <taxon>Sphingobacteriia</taxon>
        <taxon>Sphingobacteriales</taxon>
        <taxon>Sphingobacteriaceae</taxon>
        <taxon>Pedobacter</taxon>
    </lineage>
</organism>